<feature type="domain" description="Tyr recombinase" evidence="2">
    <location>
        <begin position="1"/>
        <end position="177"/>
    </location>
</feature>
<dbReference type="OrthoDB" id="9788852at2"/>
<evidence type="ECO:0000256" key="1">
    <source>
        <dbReference type="ARBA" id="ARBA00023172"/>
    </source>
</evidence>
<sequence>MNFVEPIRERELVYDIGSYLKKKSERDYIMYMCGIYTGLRISDILKLKVRDVRNKKYIKLREKKTRKERTIEINDELKRALNNYIEGKDLDEYLVKSRENYNAPICRSMAYKILKAAGDRFGLESIGTHTLRKTFGYHFYRQTGDIVTLQQIFNHTHPSVTLKYIGINQESINKAMKKFKI</sequence>
<dbReference type="CDD" id="cd01192">
    <property type="entry name" value="INT_C_like_3"/>
    <property type="match status" value="1"/>
</dbReference>
<comment type="caution">
    <text evidence="3">The sequence shown here is derived from an EMBL/GenBank/DDBJ whole genome shotgun (WGS) entry which is preliminary data.</text>
</comment>
<dbReference type="RefSeq" id="WP_038263095.1">
    <property type="nucleotide sequence ID" value="NZ_FSRH01000008.1"/>
</dbReference>
<name>A0A069RFU1_PEPLI</name>
<accession>A0A069RFU1</accession>
<evidence type="ECO:0000313" key="4">
    <source>
        <dbReference type="Proteomes" id="UP000027946"/>
    </source>
</evidence>
<protein>
    <submittedName>
        <fullName evidence="3">Integrase family protein</fullName>
    </submittedName>
</protein>
<dbReference type="GO" id="GO:0006310">
    <property type="term" value="P:DNA recombination"/>
    <property type="evidence" value="ECO:0007669"/>
    <property type="project" value="UniProtKB-KW"/>
</dbReference>
<dbReference type="InterPro" id="IPR050090">
    <property type="entry name" value="Tyrosine_recombinase_XerCD"/>
</dbReference>
<dbReference type="Proteomes" id="UP000027946">
    <property type="component" value="Unassembled WGS sequence"/>
</dbReference>
<dbReference type="SUPFAM" id="SSF56349">
    <property type="entry name" value="DNA breaking-rejoining enzymes"/>
    <property type="match status" value="1"/>
</dbReference>
<dbReference type="PANTHER" id="PTHR30349:SF82">
    <property type="entry name" value="INTEGRASE_RECOMBINASE YOEC-RELATED"/>
    <property type="match status" value="1"/>
</dbReference>
<dbReference type="PROSITE" id="PS51898">
    <property type="entry name" value="TYR_RECOMBINASE"/>
    <property type="match status" value="1"/>
</dbReference>
<dbReference type="AlphaFoldDB" id="A0A069RFU1"/>
<keyword evidence="1" id="KW-0233">DNA recombination</keyword>
<dbReference type="EMBL" id="JJMM01000008">
    <property type="protein sequence ID" value="KDR95914.1"/>
    <property type="molecule type" value="Genomic_DNA"/>
</dbReference>
<gene>
    <name evidence="3" type="ORF">CLIT_8c00830</name>
</gene>
<dbReference type="Pfam" id="PF00589">
    <property type="entry name" value="Phage_integrase"/>
    <property type="match status" value="1"/>
</dbReference>
<dbReference type="Gene3D" id="1.10.443.10">
    <property type="entry name" value="Intergrase catalytic core"/>
    <property type="match status" value="1"/>
</dbReference>
<reference evidence="3 4" key="1">
    <citation type="submission" date="2014-03" db="EMBL/GenBank/DDBJ databases">
        <title>Genome sequence of Clostridium litorale W6, DSM 5388.</title>
        <authorList>
            <person name="Poehlein A."/>
            <person name="Jagirdar A."/>
            <person name="Khonsari B."/>
            <person name="Chibani C.M."/>
            <person name="Gutierrez Gutierrez D.A."/>
            <person name="Davydova E."/>
            <person name="Alghaithi H.S."/>
            <person name="Nair K.P."/>
            <person name="Dhamotharan K."/>
            <person name="Chandran L."/>
            <person name="G W."/>
            <person name="Daniel R."/>
        </authorList>
    </citation>
    <scope>NUCLEOTIDE SEQUENCE [LARGE SCALE GENOMIC DNA]</scope>
    <source>
        <strain evidence="3 4">W6</strain>
    </source>
</reference>
<proteinExistence type="predicted"/>
<dbReference type="InterPro" id="IPR002104">
    <property type="entry name" value="Integrase_catalytic"/>
</dbReference>
<dbReference type="STRING" id="1121324.CLIT_8c00830"/>
<dbReference type="InterPro" id="IPR013762">
    <property type="entry name" value="Integrase-like_cat_sf"/>
</dbReference>
<dbReference type="GO" id="GO:0003677">
    <property type="term" value="F:DNA binding"/>
    <property type="evidence" value="ECO:0007669"/>
    <property type="project" value="InterPro"/>
</dbReference>
<dbReference type="eggNOG" id="COG0582">
    <property type="taxonomic scope" value="Bacteria"/>
</dbReference>
<organism evidence="3 4">
    <name type="scientific">Peptoclostridium litorale DSM 5388</name>
    <dbReference type="NCBI Taxonomy" id="1121324"/>
    <lineage>
        <taxon>Bacteria</taxon>
        <taxon>Bacillati</taxon>
        <taxon>Bacillota</taxon>
        <taxon>Clostridia</taxon>
        <taxon>Peptostreptococcales</taxon>
        <taxon>Peptoclostridiaceae</taxon>
        <taxon>Peptoclostridium</taxon>
    </lineage>
</organism>
<evidence type="ECO:0000259" key="2">
    <source>
        <dbReference type="PROSITE" id="PS51898"/>
    </source>
</evidence>
<dbReference type="GO" id="GO:0015074">
    <property type="term" value="P:DNA integration"/>
    <property type="evidence" value="ECO:0007669"/>
    <property type="project" value="InterPro"/>
</dbReference>
<evidence type="ECO:0000313" key="3">
    <source>
        <dbReference type="EMBL" id="KDR95914.1"/>
    </source>
</evidence>
<keyword evidence="4" id="KW-1185">Reference proteome</keyword>
<dbReference type="InterPro" id="IPR011010">
    <property type="entry name" value="DNA_brk_join_enz"/>
</dbReference>
<dbReference type="PANTHER" id="PTHR30349">
    <property type="entry name" value="PHAGE INTEGRASE-RELATED"/>
    <property type="match status" value="1"/>
</dbReference>